<dbReference type="Gene3D" id="3.30.70.1450">
    <property type="entry name" value="Regulator of K+ conductance, C-terminal domain"/>
    <property type="match status" value="2"/>
</dbReference>
<dbReference type="Pfam" id="PF01895">
    <property type="entry name" value="PhoU"/>
    <property type="match status" value="2"/>
</dbReference>
<evidence type="ECO:0000259" key="2">
    <source>
        <dbReference type="PROSITE" id="PS51202"/>
    </source>
</evidence>
<dbReference type="PANTHER" id="PTHR30445:SF8">
    <property type="entry name" value="K(+)_H(+) ANTIPORTER SUBUNIT KHTT"/>
    <property type="match status" value="1"/>
</dbReference>
<feature type="domain" description="RCK C-terminal" evidence="2">
    <location>
        <begin position="105"/>
        <end position="191"/>
    </location>
</feature>
<feature type="domain" description="RCK C-terminal" evidence="2">
    <location>
        <begin position="300"/>
        <end position="386"/>
    </location>
</feature>
<evidence type="ECO:0000256" key="1">
    <source>
        <dbReference type="SAM" id="Coils"/>
    </source>
</evidence>
<dbReference type="Proteomes" id="UP000070035">
    <property type="component" value="Unassembled WGS sequence"/>
</dbReference>
<dbReference type="Pfam" id="PF02080">
    <property type="entry name" value="TrkA_C"/>
    <property type="match status" value="2"/>
</dbReference>
<name>A0A133V745_9EURY</name>
<dbReference type="SUPFAM" id="SSF116726">
    <property type="entry name" value="TrkA C-terminal domain-like"/>
    <property type="match status" value="2"/>
</dbReference>
<dbReference type="GO" id="GO:0008324">
    <property type="term" value="F:monoatomic cation transmembrane transporter activity"/>
    <property type="evidence" value="ECO:0007669"/>
    <property type="project" value="InterPro"/>
</dbReference>
<feature type="coiled-coil region" evidence="1">
    <location>
        <begin position="29"/>
        <end position="56"/>
    </location>
</feature>
<dbReference type="Gene3D" id="1.20.58.220">
    <property type="entry name" value="Phosphate transport system protein phou homolog 2, domain 2"/>
    <property type="match status" value="2"/>
</dbReference>
<organism evidence="3 4">
    <name type="scientific">candidate division MSBL1 archaeon SCGC-AAA261F17</name>
    <dbReference type="NCBI Taxonomy" id="1698274"/>
    <lineage>
        <taxon>Archaea</taxon>
        <taxon>Methanobacteriati</taxon>
        <taxon>Methanobacteriota</taxon>
        <taxon>candidate division MSBL1</taxon>
    </lineage>
</organism>
<dbReference type="GO" id="GO:0006813">
    <property type="term" value="P:potassium ion transport"/>
    <property type="evidence" value="ECO:0007669"/>
    <property type="project" value="InterPro"/>
</dbReference>
<gene>
    <name evidence="3" type="ORF">AKJ44_00905</name>
</gene>
<dbReference type="InterPro" id="IPR036721">
    <property type="entry name" value="RCK_C_sf"/>
</dbReference>
<dbReference type="InterPro" id="IPR006037">
    <property type="entry name" value="RCK_C"/>
</dbReference>
<protein>
    <recommendedName>
        <fullName evidence="2">RCK C-terminal domain-containing protein</fullName>
    </recommendedName>
</protein>
<dbReference type="PANTHER" id="PTHR30445">
    <property type="entry name" value="K(+)_H(+) ANTIPORTER SUBUNIT KHTT"/>
    <property type="match status" value="1"/>
</dbReference>
<evidence type="ECO:0000313" key="4">
    <source>
        <dbReference type="Proteomes" id="UP000070035"/>
    </source>
</evidence>
<dbReference type="InterPro" id="IPR050144">
    <property type="entry name" value="AAE_transporter"/>
</dbReference>
<dbReference type="InterPro" id="IPR026022">
    <property type="entry name" value="PhoU_dom"/>
</dbReference>
<keyword evidence="4" id="KW-1185">Reference proteome</keyword>
<reference evidence="3 4" key="1">
    <citation type="journal article" date="2016" name="Sci. Rep.">
        <title>Metabolic traits of an uncultured archaeal lineage -MSBL1- from brine pools of the Red Sea.</title>
        <authorList>
            <person name="Mwirichia R."/>
            <person name="Alam I."/>
            <person name="Rashid M."/>
            <person name="Vinu M."/>
            <person name="Ba-Alawi W."/>
            <person name="Anthony Kamau A."/>
            <person name="Kamanda Ngugi D."/>
            <person name="Goker M."/>
            <person name="Klenk H.P."/>
            <person name="Bajic V."/>
            <person name="Stingl U."/>
        </authorList>
    </citation>
    <scope>NUCLEOTIDE SEQUENCE [LARGE SCALE GENOMIC DNA]</scope>
    <source>
        <strain evidence="3">SCGC-AAA261F17</strain>
    </source>
</reference>
<dbReference type="InterPro" id="IPR038078">
    <property type="entry name" value="PhoU-like_sf"/>
</dbReference>
<sequence length="395" mass="44632">MSEEYESRNVRELLTEMKDVSDITIDLAYASLQLENEELAEQVIELEELMDELMYQIRTLVSLSVRSVDDAERTTGILQVADAAEEISNATGDLADIVLRDIEVHPVIKSALKKANEKLSQVKARKDSEIDGKTFHELKLPSRLGVWVLAIQRGEKWKIAPTQEAKVKAGDLLIIRGPQEGIDTFCEMASAPERDWRIGKRYRRLKETLARMRDTGCLMVDMAYSSALFKSVEVAEEVREVEEQYDELNYAVWREVLKAAKREKDVTKLNSVLQVVKCIERLTDAADSIVDVVLRGVELHPVFEQALEEADERISRVKISKKSPLADRTLGKLDLWSRIGAYVLVIKRGKDYKFNPTKGVTVRAGDFLIIRGSTLGVEELERVAAGKTKLPLEES</sequence>
<proteinExistence type="predicted"/>
<keyword evidence="1" id="KW-0175">Coiled coil</keyword>
<evidence type="ECO:0000313" key="3">
    <source>
        <dbReference type="EMBL" id="KXB02262.1"/>
    </source>
</evidence>
<accession>A0A133V745</accession>
<dbReference type="PROSITE" id="PS51202">
    <property type="entry name" value="RCK_C"/>
    <property type="match status" value="2"/>
</dbReference>
<dbReference type="SUPFAM" id="SSF109755">
    <property type="entry name" value="PhoU-like"/>
    <property type="match status" value="2"/>
</dbReference>
<dbReference type="EMBL" id="LHXY01000007">
    <property type="protein sequence ID" value="KXB02262.1"/>
    <property type="molecule type" value="Genomic_DNA"/>
</dbReference>
<comment type="caution">
    <text evidence="3">The sequence shown here is derived from an EMBL/GenBank/DDBJ whole genome shotgun (WGS) entry which is preliminary data.</text>
</comment>
<dbReference type="AlphaFoldDB" id="A0A133V745"/>
<dbReference type="PATRIC" id="fig|1698274.3.peg.614"/>